<keyword evidence="1" id="KW-1185">Reference proteome</keyword>
<dbReference type="GeneID" id="102801615"/>
<protein>
    <submittedName>
        <fullName evidence="2">Uncharacterized protein LOC102801615</fullName>
    </submittedName>
</protein>
<sequence length="273" mass="31579">MSSPVTILSVQGLKCVTLIEKIPFNYFNREGHFLTWRLVSMMFDPWHLITSRAQNYCDLGTILVENYAFSRSGMCHISPNLHSLMKPSLKPIVQWGIFGVGNSSHTHVIDVMDQHKSIVLARRHVQFVNVSRETRLPTRLPEWFIEKYRPKLQGKAPELMQHITLKPEQRFVFEIEIQKEDIDHYGHTNNSIYGKYMEECACLAINSGFYSSIKGNIHNYIITKMGNLFIHEAKLGDLLTIESWEEDCSGILNFIMHKQGKDIFHGKLHCESL</sequence>
<gene>
    <name evidence="2" type="primary">LOC102801615</name>
</gene>
<dbReference type="Gene3D" id="3.10.129.10">
    <property type="entry name" value="Hotdog Thioesterase"/>
    <property type="match status" value="1"/>
</dbReference>
<name>A0ABM0LVF6_SACKO</name>
<proteinExistence type="predicted"/>
<accession>A0ABM0LVF6</accession>
<evidence type="ECO:0000313" key="1">
    <source>
        <dbReference type="Proteomes" id="UP000694865"/>
    </source>
</evidence>
<dbReference type="CDD" id="cd00586">
    <property type="entry name" value="4HBT"/>
    <property type="match status" value="1"/>
</dbReference>
<dbReference type="PANTHER" id="PTHR34487:SF1">
    <property type="entry name" value="ACYL-ACP THIOESTERASE"/>
    <property type="match status" value="1"/>
</dbReference>
<dbReference type="Proteomes" id="UP000694865">
    <property type="component" value="Unplaced"/>
</dbReference>
<reference evidence="2" key="1">
    <citation type="submission" date="2025-08" db="UniProtKB">
        <authorList>
            <consortium name="RefSeq"/>
        </authorList>
    </citation>
    <scope>IDENTIFICATION</scope>
    <source>
        <tissue evidence="2">Testes</tissue>
    </source>
</reference>
<dbReference type="SUPFAM" id="SSF54637">
    <property type="entry name" value="Thioesterase/thiol ester dehydrase-isomerase"/>
    <property type="match status" value="2"/>
</dbReference>
<dbReference type="PANTHER" id="PTHR34487">
    <property type="entry name" value="ACYL-ACP THIOESTERASE"/>
    <property type="match status" value="1"/>
</dbReference>
<evidence type="ECO:0000313" key="2">
    <source>
        <dbReference type="RefSeq" id="XP_006811747.1"/>
    </source>
</evidence>
<dbReference type="RefSeq" id="XP_006811747.1">
    <property type="nucleotide sequence ID" value="XM_006811684.1"/>
</dbReference>
<organism evidence="1 2">
    <name type="scientific">Saccoglossus kowalevskii</name>
    <name type="common">Acorn worm</name>
    <dbReference type="NCBI Taxonomy" id="10224"/>
    <lineage>
        <taxon>Eukaryota</taxon>
        <taxon>Metazoa</taxon>
        <taxon>Hemichordata</taxon>
        <taxon>Enteropneusta</taxon>
        <taxon>Harrimaniidae</taxon>
        <taxon>Saccoglossus</taxon>
    </lineage>
</organism>
<dbReference type="InterPro" id="IPR029069">
    <property type="entry name" value="HotDog_dom_sf"/>
</dbReference>